<proteinExistence type="predicted"/>
<organism evidence="1 2">
    <name type="scientific">Bombardia bombarda</name>
    <dbReference type="NCBI Taxonomy" id="252184"/>
    <lineage>
        <taxon>Eukaryota</taxon>
        <taxon>Fungi</taxon>
        <taxon>Dikarya</taxon>
        <taxon>Ascomycota</taxon>
        <taxon>Pezizomycotina</taxon>
        <taxon>Sordariomycetes</taxon>
        <taxon>Sordariomycetidae</taxon>
        <taxon>Sordariales</taxon>
        <taxon>Lasiosphaeriaceae</taxon>
        <taxon>Bombardia</taxon>
    </lineage>
</organism>
<comment type="caution">
    <text evidence="1">The sequence shown here is derived from an EMBL/GenBank/DDBJ whole genome shotgun (WGS) entry which is preliminary data.</text>
</comment>
<accession>A0AA39WUN9</accession>
<evidence type="ECO:0000313" key="2">
    <source>
        <dbReference type="Proteomes" id="UP001174934"/>
    </source>
</evidence>
<sequence>MEKLPPEIVLNIANMIPRHEEFYNLARTCRGLWHVLRLVLIRRDIEKTCLHAPTAKLGDELSVSVGHTPALHHAIAHGQTENVRQIVQVFLTYKSPKC</sequence>
<dbReference type="AlphaFoldDB" id="A0AA39WUN9"/>
<gene>
    <name evidence="1" type="ORF">B0T17DRAFT_535435</name>
</gene>
<protein>
    <recommendedName>
        <fullName evidence="3">F-box domain-containing protein</fullName>
    </recommendedName>
</protein>
<reference evidence="1" key="1">
    <citation type="submission" date="2023-06" db="EMBL/GenBank/DDBJ databases">
        <title>Genome-scale phylogeny and comparative genomics of the fungal order Sordariales.</title>
        <authorList>
            <consortium name="Lawrence Berkeley National Laboratory"/>
            <person name="Hensen N."/>
            <person name="Bonometti L."/>
            <person name="Westerberg I."/>
            <person name="Brannstrom I.O."/>
            <person name="Guillou S."/>
            <person name="Cros-Aarteil S."/>
            <person name="Calhoun S."/>
            <person name="Haridas S."/>
            <person name="Kuo A."/>
            <person name="Mondo S."/>
            <person name="Pangilinan J."/>
            <person name="Riley R."/>
            <person name="LaButti K."/>
            <person name="Andreopoulos B."/>
            <person name="Lipzen A."/>
            <person name="Chen C."/>
            <person name="Yanf M."/>
            <person name="Daum C."/>
            <person name="Ng V."/>
            <person name="Clum A."/>
            <person name="Steindorff A."/>
            <person name="Ohm R."/>
            <person name="Martin F."/>
            <person name="Silar P."/>
            <person name="Natvig D."/>
            <person name="Lalanne C."/>
            <person name="Gautier V."/>
            <person name="Ament-velasquez S.L."/>
            <person name="Kruys A."/>
            <person name="Hutchinson M.I."/>
            <person name="Powell A.J."/>
            <person name="Barry K."/>
            <person name="Miller A.N."/>
            <person name="Grigoriev I.V."/>
            <person name="Debuchy R."/>
            <person name="Gladieux P."/>
            <person name="Thoren M.H."/>
            <person name="Johannesson H."/>
        </authorList>
    </citation>
    <scope>NUCLEOTIDE SEQUENCE</scope>
    <source>
        <strain evidence="1">SMH3391-2</strain>
    </source>
</reference>
<keyword evidence="2" id="KW-1185">Reference proteome</keyword>
<dbReference type="Proteomes" id="UP001174934">
    <property type="component" value="Unassembled WGS sequence"/>
</dbReference>
<name>A0AA39WUN9_9PEZI</name>
<dbReference type="EMBL" id="JAULSR010000004">
    <property type="protein sequence ID" value="KAK0621943.1"/>
    <property type="molecule type" value="Genomic_DNA"/>
</dbReference>
<evidence type="ECO:0008006" key="3">
    <source>
        <dbReference type="Google" id="ProtNLM"/>
    </source>
</evidence>
<evidence type="ECO:0000313" key="1">
    <source>
        <dbReference type="EMBL" id="KAK0621943.1"/>
    </source>
</evidence>